<evidence type="ECO:0000313" key="4">
    <source>
        <dbReference type="EMBL" id="MCB8881883.1"/>
    </source>
</evidence>
<proteinExistence type="inferred from homology"/>
<keyword evidence="2" id="KW-0560">Oxidoreductase</keyword>
<evidence type="ECO:0000256" key="3">
    <source>
        <dbReference type="RuleBase" id="RU000363"/>
    </source>
</evidence>
<dbReference type="InterPro" id="IPR020904">
    <property type="entry name" value="Sc_DH/Rdtase_CS"/>
</dbReference>
<keyword evidence="5" id="KW-1185">Reference proteome</keyword>
<comment type="similarity">
    <text evidence="1 3">Belongs to the short-chain dehydrogenases/reductases (SDR) family.</text>
</comment>
<dbReference type="PANTHER" id="PTHR43976:SF16">
    <property type="entry name" value="SHORT-CHAIN DEHYDROGENASE_REDUCTASE FAMILY PROTEIN"/>
    <property type="match status" value="1"/>
</dbReference>
<gene>
    <name evidence="4" type="ORF">ACELLULO517_16690</name>
</gene>
<dbReference type="Pfam" id="PF00106">
    <property type="entry name" value="adh_short"/>
    <property type="match status" value="1"/>
</dbReference>
<dbReference type="InterPro" id="IPR002347">
    <property type="entry name" value="SDR_fam"/>
</dbReference>
<evidence type="ECO:0000313" key="5">
    <source>
        <dbReference type="Proteomes" id="UP000721844"/>
    </source>
</evidence>
<reference evidence="4 5" key="1">
    <citation type="journal article" date="2021" name="Microorganisms">
        <title>Acidisoma silvae sp. nov. and Acidisomacellulosilytica sp. nov., Two Acidophilic Bacteria Isolated from Decaying Wood, Hydrolyzing Cellulose and Producing Poly-3-hydroxybutyrate.</title>
        <authorList>
            <person name="Mieszkin S."/>
            <person name="Pouder E."/>
            <person name="Uroz S."/>
            <person name="Simon-Colin C."/>
            <person name="Alain K."/>
        </authorList>
    </citation>
    <scope>NUCLEOTIDE SEQUENCE [LARGE SCALE GENOMIC DNA]</scope>
    <source>
        <strain evidence="4 5">HW T5.17</strain>
    </source>
</reference>
<accession>A0A964E5E3</accession>
<dbReference type="SUPFAM" id="SSF51735">
    <property type="entry name" value="NAD(P)-binding Rossmann-fold domains"/>
    <property type="match status" value="1"/>
</dbReference>
<dbReference type="RefSeq" id="WP_227308537.1">
    <property type="nucleotide sequence ID" value="NZ_JAESVA010000005.1"/>
</dbReference>
<dbReference type="Proteomes" id="UP000721844">
    <property type="component" value="Unassembled WGS sequence"/>
</dbReference>
<dbReference type="GO" id="GO:0016491">
    <property type="term" value="F:oxidoreductase activity"/>
    <property type="evidence" value="ECO:0007669"/>
    <property type="project" value="UniProtKB-KW"/>
</dbReference>
<sequence length="277" mass="28739">MTTWLITGIGRGLGKAMAEAALARGDTVIGTVREGQPDIAVGQGQLHILPLEITDATSVTETVTRAFALTGRIDVIVNNAGYGLLGAAEEASDAEVARLFAVNVFGPFQLIRAALPRLRAQGAGHIINVTSIAGRAPMASSALYAATKFAMEGLSAALAQEVAPFGLTVTAVAPGGFRTDFLSDHSIRRSKSDVADAYAPTVGKALAYMDGMAGKQIGDPDRAAMAIIALVDSAAPPLHLLLGSDALRRARAKLADVNAEIDTWEAVTLSTDYPTEV</sequence>
<dbReference type="PANTHER" id="PTHR43976">
    <property type="entry name" value="SHORT CHAIN DEHYDROGENASE"/>
    <property type="match status" value="1"/>
</dbReference>
<dbReference type="PRINTS" id="PR00081">
    <property type="entry name" value="GDHRDH"/>
</dbReference>
<dbReference type="PRINTS" id="PR00080">
    <property type="entry name" value="SDRFAMILY"/>
</dbReference>
<dbReference type="PROSITE" id="PS00061">
    <property type="entry name" value="ADH_SHORT"/>
    <property type="match status" value="1"/>
</dbReference>
<dbReference type="EMBL" id="JAESVA010000005">
    <property type="protein sequence ID" value="MCB8881883.1"/>
    <property type="molecule type" value="Genomic_DNA"/>
</dbReference>
<evidence type="ECO:0000256" key="2">
    <source>
        <dbReference type="ARBA" id="ARBA00023002"/>
    </source>
</evidence>
<dbReference type="InterPro" id="IPR036291">
    <property type="entry name" value="NAD(P)-bd_dom_sf"/>
</dbReference>
<evidence type="ECO:0000256" key="1">
    <source>
        <dbReference type="ARBA" id="ARBA00006484"/>
    </source>
</evidence>
<organism evidence="4 5">
    <name type="scientific">Acidisoma cellulosilyticum</name>
    <dbReference type="NCBI Taxonomy" id="2802395"/>
    <lineage>
        <taxon>Bacteria</taxon>
        <taxon>Pseudomonadati</taxon>
        <taxon>Pseudomonadota</taxon>
        <taxon>Alphaproteobacteria</taxon>
        <taxon>Acetobacterales</taxon>
        <taxon>Acidocellaceae</taxon>
        <taxon>Acidisoma</taxon>
    </lineage>
</organism>
<dbReference type="InterPro" id="IPR051911">
    <property type="entry name" value="SDR_oxidoreductase"/>
</dbReference>
<dbReference type="Gene3D" id="3.40.50.720">
    <property type="entry name" value="NAD(P)-binding Rossmann-like Domain"/>
    <property type="match status" value="1"/>
</dbReference>
<dbReference type="AlphaFoldDB" id="A0A964E5E3"/>
<protein>
    <submittedName>
        <fullName evidence="4">SDR family NAD(P)-dependent oxidoreductase</fullName>
    </submittedName>
</protein>
<dbReference type="NCBIfam" id="NF004824">
    <property type="entry name" value="PRK06180.1"/>
    <property type="match status" value="1"/>
</dbReference>
<dbReference type="CDD" id="cd05374">
    <property type="entry name" value="17beta-HSD-like_SDR_c"/>
    <property type="match status" value="1"/>
</dbReference>
<name>A0A964E5E3_9PROT</name>
<comment type="caution">
    <text evidence="4">The sequence shown here is derived from an EMBL/GenBank/DDBJ whole genome shotgun (WGS) entry which is preliminary data.</text>
</comment>